<dbReference type="GeneID" id="302993861"/>
<dbReference type="Proteomes" id="UP000297872">
    <property type="component" value="Unassembled WGS sequence"/>
</dbReference>
<protein>
    <submittedName>
        <fullName evidence="2">Uncharacterized protein</fullName>
    </submittedName>
</protein>
<evidence type="ECO:0000313" key="3">
    <source>
        <dbReference type="Proteomes" id="UP000297872"/>
    </source>
</evidence>
<reference evidence="2 3" key="1">
    <citation type="submission" date="2019-02" db="EMBL/GenBank/DDBJ databases">
        <title>Draft Genome Sequence of the Prevotella sp. BCRC 81118, Isolated from Human Feces.</title>
        <authorList>
            <person name="Huang C.-H."/>
        </authorList>
    </citation>
    <scope>NUCLEOTIDE SEQUENCE [LARGE SCALE GENOMIC DNA]</scope>
    <source>
        <strain evidence="2 3">BCRC 81118</strain>
    </source>
</reference>
<dbReference type="RefSeq" id="WP_022109848.1">
    <property type="nucleotide sequence ID" value="NZ_DAWDDY010000087.1"/>
</dbReference>
<name>A0A4Y8VVI7_9BACT</name>
<comment type="caution">
    <text evidence="2">The sequence shown here is derived from an EMBL/GenBank/DDBJ whole genome shotgun (WGS) entry which is preliminary data.</text>
</comment>
<proteinExistence type="predicted"/>
<dbReference type="EMBL" id="SGVY01000002">
    <property type="protein sequence ID" value="TFH84406.1"/>
    <property type="molecule type" value="Genomic_DNA"/>
</dbReference>
<accession>A0A4Y8VVI7</accession>
<sequence length="70" mass="7529">MKKFGSKISRKKIQSSLQALPSMGIAFVVLGILVFASTFVFSIRSNALLLTGLFLVIAGCLGYVYSLKKG</sequence>
<organism evidence="2 3">
    <name type="scientific">Segatella hominis</name>
    <dbReference type="NCBI Taxonomy" id="2518605"/>
    <lineage>
        <taxon>Bacteria</taxon>
        <taxon>Pseudomonadati</taxon>
        <taxon>Bacteroidota</taxon>
        <taxon>Bacteroidia</taxon>
        <taxon>Bacteroidales</taxon>
        <taxon>Prevotellaceae</taxon>
        <taxon>Segatella</taxon>
    </lineage>
</organism>
<feature type="transmembrane region" description="Helical" evidence="1">
    <location>
        <begin position="47"/>
        <end position="65"/>
    </location>
</feature>
<keyword evidence="1" id="KW-0812">Transmembrane</keyword>
<dbReference type="AlphaFoldDB" id="A0A4Y8VVI7"/>
<keyword evidence="3" id="KW-1185">Reference proteome</keyword>
<keyword evidence="1" id="KW-0472">Membrane</keyword>
<evidence type="ECO:0000313" key="2">
    <source>
        <dbReference type="EMBL" id="TFH84406.1"/>
    </source>
</evidence>
<feature type="transmembrane region" description="Helical" evidence="1">
    <location>
        <begin position="20"/>
        <end position="41"/>
    </location>
</feature>
<evidence type="ECO:0000256" key="1">
    <source>
        <dbReference type="SAM" id="Phobius"/>
    </source>
</evidence>
<keyword evidence="1" id="KW-1133">Transmembrane helix</keyword>
<gene>
    <name evidence="2" type="ORF">EXN75_00945</name>
</gene>